<comment type="caution">
    <text evidence="1">The sequence shown here is derived from an EMBL/GenBank/DDBJ whole genome shotgun (WGS) entry which is preliminary data.</text>
</comment>
<keyword evidence="2" id="KW-1185">Reference proteome</keyword>
<reference evidence="1 2" key="1">
    <citation type="journal article" date="2018" name="Sci. Rep.">
        <title>Genomic signatures of local adaptation to the degree of environmental predictability in rotifers.</title>
        <authorList>
            <person name="Franch-Gras L."/>
            <person name="Hahn C."/>
            <person name="Garcia-Roger E.M."/>
            <person name="Carmona M.J."/>
            <person name="Serra M."/>
            <person name="Gomez A."/>
        </authorList>
    </citation>
    <scope>NUCLEOTIDE SEQUENCE [LARGE SCALE GENOMIC DNA]</scope>
    <source>
        <strain evidence="1">HYR1</strain>
    </source>
</reference>
<evidence type="ECO:0000313" key="1">
    <source>
        <dbReference type="EMBL" id="RNA23276.1"/>
    </source>
</evidence>
<gene>
    <name evidence="1" type="ORF">BpHYR1_033075</name>
</gene>
<protein>
    <submittedName>
        <fullName evidence="1">Uncharacterized protein</fullName>
    </submittedName>
</protein>
<dbReference type="AlphaFoldDB" id="A0A3M7RI64"/>
<organism evidence="1 2">
    <name type="scientific">Brachionus plicatilis</name>
    <name type="common">Marine rotifer</name>
    <name type="synonym">Brachionus muelleri</name>
    <dbReference type="NCBI Taxonomy" id="10195"/>
    <lineage>
        <taxon>Eukaryota</taxon>
        <taxon>Metazoa</taxon>
        <taxon>Spiralia</taxon>
        <taxon>Gnathifera</taxon>
        <taxon>Rotifera</taxon>
        <taxon>Eurotatoria</taxon>
        <taxon>Monogononta</taxon>
        <taxon>Pseudotrocha</taxon>
        <taxon>Ploima</taxon>
        <taxon>Brachionidae</taxon>
        <taxon>Brachionus</taxon>
    </lineage>
</organism>
<name>A0A3M7RI64_BRAPC</name>
<evidence type="ECO:0000313" key="2">
    <source>
        <dbReference type="Proteomes" id="UP000276133"/>
    </source>
</evidence>
<dbReference type="Proteomes" id="UP000276133">
    <property type="component" value="Unassembled WGS sequence"/>
</dbReference>
<dbReference type="EMBL" id="REGN01003317">
    <property type="protein sequence ID" value="RNA23276.1"/>
    <property type="molecule type" value="Genomic_DNA"/>
</dbReference>
<proteinExistence type="predicted"/>
<accession>A0A3M7RI64</accession>
<sequence length="65" mass="7709">MNNKWNFVRQERVDKFQIKIKENPIFCFLRPNGGEVKNMDNALGVKIKFLFTKNKSDAMKDSRDD</sequence>